<dbReference type="AlphaFoldDB" id="A0A839IVB2"/>
<reference evidence="1 2" key="1">
    <citation type="submission" date="2020-08" db="EMBL/GenBank/DDBJ databases">
        <title>Oceanospirillum sp. nov. isolated from marine sediment.</title>
        <authorList>
            <person name="Ji X."/>
        </authorList>
    </citation>
    <scope>NUCLEOTIDE SEQUENCE [LARGE SCALE GENOMIC DNA]</scope>
    <source>
        <strain evidence="1 2">D5</strain>
    </source>
</reference>
<proteinExistence type="predicted"/>
<sequence>MEKDTLAYNVSLTGPDVLDADNNPIESPPQPIPLQEQTQVTFIEAYKDEAAFSQHVNGVPFQTFLKNNLHYFKTSPDNPDWPLTHNTMLDRQSGFARKEFSHLQTG</sequence>
<protein>
    <recommendedName>
        <fullName evidence="3">ABM domain-containing protein</fullName>
    </recommendedName>
</protein>
<keyword evidence="2" id="KW-1185">Reference proteome</keyword>
<evidence type="ECO:0000313" key="1">
    <source>
        <dbReference type="EMBL" id="MBB1488888.1"/>
    </source>
</evidence>
<gene>
    <name evidence="1" type="ORF">H4O21_19950</name>
</gene>
<evidence type="ECO:0008006" key="3">
    <source>
        <dbReference type="Google" id="ProtNLM"/>
    </source>
</evidence>
<dbReference type="EMBL" id="JACJFM010000038">
    <property type="protein sequence ID" value="MBB1488888.1"/>
    <property type="molecule type" value="Genomic_DNA"/>
</dbReference>
<dbReference type="SUPFAM" id="SSF54909">
    <property type="entry name" value="Dimeric alpha+beta barrel"/>
    <property type="match status" value="1"/>
</dbReference>
<name>A0A839IVB2_9GAMM</name>
<dbReference type="RefSeq" id="WP_182810660.1">
    <property type="nucleotide sequence ID" value="NZ_JACJFM010000038.1"/>
</dbReference>
<dbReference type="Gene3D" id="3.30.70.100">
    <property type="match status" value="1"/>
</dbReference>
<dbReference type="Proteomes" id="UP000565262">
    <property type="component" value="Unassembled WGS sequence"/>
</dbReference>
<organism evidence="1 2">
    <name type="scientific">Oceanospirillum sediminis</name>
    <dbReference type="NCBI Taxonomy" id="2760088"/>
    <lineage>
        <taxon>Bacteria</taxon>
        <taxon>Pseudomonadati</taxon>
        <taxon>Pseudomonadota</taxon>
        <taxon>Gammaproteobacteria</taxon>
        <taxon>Oceanospirillales</taxon>
        <taxon>Oceanospirillaceae</taxon>
        <taxon>Oceanospirillum</taxon>
    </lineage>
</organism>
<accession>A0A839IVB2</accession>
<dbReference type="InterPro" id="IPR011008">
    <property type="entry name" value="Dimeric_a/b-barrel"/>
</dbReference>
<evidence type="ECO:0000313" key="2">
    <source>
        <dbReference type="Proteomes" id="UP000565262"/>
    </source>
</evidence>
<comment type="caution">
    <text evidence="1">The sequence shown here is derived from an EMBL/GenBank/DDBJ whole genome shotgun (WGS) entry which is preliminary data.</text>
</comment>